<dbReference type="EMBL" id="BK014992">
    <property type="protein sequence ID" value="DAD85982.1"/>
    <property type="molecule type" value="Genomic_DNA"/>
</dbReference>
<name>A0A8S5MUG2_9CAUD</name>
<dbReference type="Gene3D" id="3.90.320.10">
    <property type="match status" value="1"/>
</dbReference>
<proteinExistence type="predicted"/>
<evidence type="ECO:0008006" key="2">
    <source>
        <dbReference type="Google" id="ProtNLM"/>
    </source>
</evidence>
<organism evidence="1">
    <name type="scientific">Myoviridae sp. ctv1i11</name>
    <dbReference type="NCBI Taxonomy" id="2826709"/>
    <lineage>
        <taxon>Viruses</taxon>
        <taxon>Duplodnaviria</taxon>
        <taxon>Heunggongvirae</taxon>
        <taxon>Uroviricota</taxon>
        <taxon>Caudoviricetes</taxon>
    </lineage>
</organism>
<dbReference type="InterPro" id="IPR011604">
    <property type="entry name" value="PDDEXK-like_dom_sf"/>
</dbReference>
<protein>
    <recommendedName>
        <fullName evidence="2">DUF2800 domain-containing protein</fullName>
    </recommendedName>
</protein>
<sequence length="388" mass="43491">MASHALLSASSSHRWLHCTGAPRLEATFPDTTSEYAKEGTLAHELCELKLKKYTTVMAKGTYTRAYNKIKKNELWAPEMDETTDVYLEYIKSIMLSYKVAPVAVIEKRVDFSQYVPEGFGTADCIILAGDTLHIIDYKHGKGVVVDADHNPQMMLYALGAMHDYSLLYKFNTIKMTIVQPRVNNISEFEMSSDELRQWGEEVVAPKANEAYEMEGHTFEAGAWCGFCRAKAQCRTRCEHFDAMHVFTNQDPRLISLEELGTYLEHGKDIESWYKDIKEYALSESLAGAEVPGWKAVEGRGSRAFQDGDTAIQTLINGGVDESILYERKVLTLAQIEKAIGKKEFNELVGDQVVKNPGKPTLVVDTDKRPRITNHPSAAQVFNTNNGGN</sequence>
<dbReference type="InterPro" id="IPR021229">
    <property type="entry name" value="DUF2800"/>
</dbReference>
<dbReference type="Pfam" id="PF10926">
    <property type="entry name" value="DUF2800"/>
    <property type="match status" value="1"/>
</dbReference>
<reference evidence="1" key="1">
    <citation type="journal article" date="2021" name="Proc. Natl. Acad. Sci. U.S.A.">
        <title>A Catalog of Tens of Thousands of Viruses from Human Metagenomes Reveals Hidden Associations with Chronic Diseases.</title>
        <authorList>
            <person name="Tisza M.J."/>
            <person name="Buck C.B."/>
        </authorList>
    </citation>
    <scope>NUCLEOTIDE SEQUENCE</scope>
    <source>
        <strain evidence="1">Ctv1i11</strain>
    </source>
</reference>
<evidence type="ECO:0000313" key="1">
    <source>
        <dbReference type="EMBL" id="DAD85982.1"/>
    </source>
</evidence>
<accession>A0A8S5MUG2</accession>